<dbReference type="InterPro" id="IPR020667">
    <property type="entry name" value="DNA_mismatch_repair_MutL"/>
</dbReference>
<evidence type="ECO:0000256" key="3">
    <source>
        <dbReference type="ARBA" id="ARBA00023204"/>
    </source>
</evidence>
<dbReference type="GO" id="GO:0016887">
    <property type="term" value="F:ATP hydrolysis activity"/>
    <property type="evidence" value="ECO:0007669"/>
    <property type="project" value="InterPro"/>
</dbReference>
<dbReference type="GO" id="GO:0006298">
    <property type="term" value="P:mismatch repair"/>
    <property type="evidence" value="ECO:0007669"/>
    <property type="project" value="UniProtKB-UniRule"/>
</dbReference>
<dbReference type="KEGG" id="cbar:PATL70BA_0271"/>
<dbReference type="InterPro" id="IPR014762">
    <property type="entry name" value="DNA_mismatch_repair_CS"/>
</dbReference>
<dbReference type="InterPro" id="IPR014721">
    <property type="entry name" value="Ribsml_uS5_D2-typ_fold_subgr"/>
</dbReference>
<dbReference type="SUPFAM" id="SSF54211">
    <property type="entry name" value="Ribosomal protein S5 domain 2-like"/>
    <property type="match status" value="1"/>
</dbReference>
<dbReference type="GO" id="GO:0030983">
    <property type="term" value="F:mismatched DNA binding"/>
    <property type="evidence" value="ECO:0007669"/>
    <property type="project" value="InterPro"/>
</dbReference>
<dbReference type="CDD" id="cd16926">
    <property type="entry name" value="HATPase_MutL-MLH-PMS-like"/>
    <property type="match status" value="1"/>
</dbReference>
<dbReference type="SMART" id="SM01340">
    <property type="entry name" value="DNA_mis_repair"/>
    <property type="match status" value="1"/>
</dbReference>
<dbReference type="GO" id="GO:0005524">
    <property type="term" value="F:ATP binding"/>
    <property type="evidence" value="ECO:0007669"/>
    <property type="project" value="InterPro"/>
</dbReference>
<dbReference type="Proteomes" id="UP000279029">
    <property type="component" value="Chromosome"/>
</dbReference>
<dbReference type="CDD" id="cd00782">
    <property type="entry name" value="MutL_Trans"/>
    <property type="match status" value="1"/>
</dbReference>
<gene>
    <name evidence="4 7" type="primary">mutL</name>
    <name evidence="7" type="ORF">PATL70BA_0271</name>
</gene>
<dbReference type="InterPro" id="IPR037198">
    <property type="entry name" value="MutL_C_sf"/>
</dbReference>
<evidence type="ECO:0000259" key="5">
    <source>
        <dbReference type="SMART" id="SM00853"/>
    </source>
</evidence>
<keyword evidence="8" id="KW-1185">Reference proteome</keyword>
<dbReference type="Gene3D" id="3.30.1540.20">
    <property type="entry name" value="MutL, C-terminal domain, dimerisation subdomain"/>
    <property type="match status" value="1"/>
</dbReference>
<dbReference type="SMART" id="SM00853">
    <property type="entry name" value="MutL_C"/>
    <property type="match status" value="1"/>
</dbReference>
<name>A0A3P7RT83_9FIRM</name>
<dbReference type="SUPFAM" id="SSF118116">
    <property type="entry name" value="DNA mismatch repair protein MutL"/>
    <property type="match status" value="1"/>
</dbReference>
<dbReference type="HAMAP" id="MF_00149">
    <property type="entry name" value="DNA_mis_repair"/>
    <property type="match status" value="1"/>
</dbReference>
<dbReference type="Gene3D" id="3.30.1370.100">
    <property type="entry name" value="MutL, C-terminal domain, regulatory subdomain"/>
    <property type="match status" value="1"/>
</dbReference>
<feature type="domain" description="MutL C-terminal dimerisation" evidence="5">
    <location>
        <begin position="445"/>
        <end position="587"/>
    </location>
</feature>
<sequence length="632" mass="72189">MSILLLDQNTINKIAAGEVVERPASVIKELVENAIDAKADAITIEVKEGGLKFIRITDNGFGIHKEDVKAAFLRHSTSKIKNEEDLTSIMSLGFRGEALASIASVGRVELITKQEAEPVGIRYVIEGGVEKVLEEVGCPIGTTFIVKDLFYNTPARRKFMKTAGTELGYISDLIHKMALGHPEVSFKFINDGKIKLQTTGKNKLKDCIFSVYGMEVAKNLIEINWSFEGMRIEGFIGKPHLNRGNRTYENYFLNGRYIKSKVIEKAIEDGYKSKLMLHQYPFVTFHLHVDGKDVDVNVHPTKMEVRFMEEAKVFQLVYKGIESALNREALIPQVSLEKDKKETPMVYEPIPEPFEEKRKVIEQNNRVMPLFIHDAPPIDLKIETFSEEKQEENYIEKLEKKPVDEPLETPIETPIDTPKRTYKGDQVAMSVEAFRGSSAIRSHKVVGQLFDTYWIVELENEYYMVDQHAAHEKVLYERMVKKLRDKVEFAQRLLEPVVVNLSLQEMSRYEIHERLFIDLGFEVEPFGEEALIIRSVPFVFGKTLDANQFLLILDGLADSFIEDKYDILLDDIASMACKAAVKGNDRLSKGEYIQLIDDLLTLENPFHCPHGRPTIIAMTKYELEKKFKRIQG</sequence>
<keyword evidence="2 4" id="KW-0227">DNA damage</keyword>
<evidence type="ECO:0000256" key="2">
    <source>
        <dbReference type="ARBA" id="ARBA00022763"/>
    </source>
</evidence>
<evidence type="ECO:0000256" key="4">
    <source>
        <dbReference type="HAMAP-Rule" id="MF_00149"/>
    </source>
</evidence>
<keyword evidence="3 4" id="KW-0234">DNA repair</keyword>
<dbReference type="EMBL" id="LR130778">
    <property type="protein sequence ID" value="VDN46116.1"/>
    <property type="molecule type" value="Genomic_DNA"/>
</dbReference>
<evidence type="ECO:0000259" key="6">
    <source>
        <dbReference type="SMART" id="SM01340"/>
    </source>
</evidence>
<evidence type="ECO:0000256" key="1">
    <source>
        <dbReference type="ARBA" id="ARBA00006082"/>
    </source>
</evidence>
<evidence type="ECO:0000313" key="8">
    <source>
        <dbReference type="Proteomes" id="UP000279029"/>
    </source>
</evidence>
<dbReference type="OrthoDB" id="9763467at2"/>
<proteinExistence type="inferred from homology"/>
<dbReference type="InterPro" id="IPR036890">
    <property type="entry name" value="HATPase_C_sf"/>
</dbReference>
<dbReference type="Pfam" id="PF13589">
    <property type="entry name" value="HATPase_c_3"/>
    <property type="match status" value="1"/>
</dbReference>
<dbReference type="GO" id="GO:0032300">
    <property type="term" value="C:mismatch repair complex"/>
    <property type="evidence" value="ECO:0007669"/>
    <property type="project" value="InterPro"/>
</dbReference>
<dbReference type="RefSeq" id="WP_125135682.1">
    <property type="nucleotide sequence ID" value="NZ_LR130778.1"/>
</dbReference>
<dbReference type="InterPro" id="IPR042120">
    <property type="entry name" value="MutL_C_dimsub"/>
</dbReference>
<accession>A0A3P7RT83</accession>
<feature type="domain" description="DNA mismatch repair protein S5" evidence="6">
    <location>
        <begin position="208"/>
        <end position="326"/>
    </location>
</feature>
<comment type="function">
    <text evidence="4">This protein is involved in the repair of mismatches in DNA. It is required for dam-dependent methyl-directed DNA mismatch repair. May act as a 'molecular matchmaker', a protein that promotes the formation of a stable complex between two or more DNA-binding proteins in an ATP-dependent manner without itself being part of a final effector complex.</text>
</comment>
<dbReference type="Pfam" id="PF01119">
    <property type="entry name" value="DNA_mis_repair"/>
    <property type="match status" value="1"/>
</dbReference>
<dbReference type="FunFam" id="3.30.565.10:FF:000003">
    <property type="entry name" value="DNA mismatch repair endonuclease MutL"/>
    <property type="match status" value="1"/>
</dbReference>
<evidence type="ECO:0000313" key="7">
    <source>
        <dbReference type="EMBL" id="VDN46116.1"/>
    </source>
</evidence>
<protein>
    <recommendedName>
        <fullName evidence="4">DNA mismatch repair protein MutL</fullName>
    </recommendedName>
</protein>
<dbReference type="InterPro" id="IPR002099">
    <property type="entry name" value="MutL/Mlh/PMS"/>
</dbReference>
<dbReference type="SUPFAM" id="SSF55874">
    <property type="entry name" value="ATPase domain of HSP90 chaperone/DNA topoisomerase II/histidine kinase"/>
    <property type="match status" value="1"/>
</dbReference>
<dbReference type="PANTHER" id="PTHR10073:SF12">
    <property type="entry name" value="DNA MISMATCH REPAIR PROTEIN MLH1"/>
    <property type="match status" value="1"/>
</dbReference>
<dbReference type="GO" id="GO:0140664">
    <property type="term" value="F:ATP-dependent DNA damage sensor activity"/>
    <property type="evidence" value="ECO:0007669"/>
    <property type="project" value="InterPro"/>
</dbReference>
<dbReference type="Pfam" id="PF08676">
    <property type="entry name" value="MutL_C"/>
    <property type="match status" value="1"/>
</dbReference>
<dbReference type="InterPro" id="IPR042121">
    <property type="entry name" value="MutL_C_regsub"/>
</dbReference>
<comment type="similarity">
    <text evidence="1 4">Belongs to the DNA mismatch repair MutL/HexB family.</text>
</comment>
<dbReference type="PANTHER" id="PTHR10073">
    <property type="entry name" value="DNA MISMATCH REPAIR PROTEIN MLH, PMS, MUTL"/>
    <property type="match status" value="1"/>
</dbReference>
<dbReference type="Gene3D" id="3.30.230.10">
    <property type="match status" value="1"/>
</dbReference>
<dbReference type="Gene3D" id="3.30.565.10">
    <property type="entry name" value="Histidine kinase-like ATPase, C-terminal domain"/>
    <property type="match status" value="1"/>
</dbReference>
<dbReference type="AlphaFoldDB" id="A0A3P7RT83"/>
<reference evidence="7 8" key="1">
    <citation type="submission" date="2018-09" db="EMBL/GenBank/DDBJ databases">
        <authorList>
            <person name="Postec A."/>
        </authorList>
    </citation>
    <scope>NUCLEOTIDE SEQUENCE [LARGE SCALE GENOMIC DNA]</scope>
    <source>
        <strain evidence="7">70B-A</strain>
    </source>
</reference>
<dbReference type="InterPro" id="IPR038973">
    <property type="entry name" value="MutL/Mlh/Pms-like"/>
</dbReference>
<dbReference type="InterPro" id="IPR014790">
    <property type="entry name" value="MutL_C"/>
</dbReference>
<dbReference type="InterPro" id="IPR013507">
    <property type="entry name" value="DNA_mismatch_S5_2-like"/>
</dbReference>
<dbReference type="InterPro" id="IPR020568">
    <property type="entry name" value="Ribosomal_Su5_D2-typ_SF"/>
</dbReference>
<dbReference type="NCBIfam" id="TIGR00585">
    <property type="entry name" value="mutl"/>
    <property type="match status" value="1"/>
</dbReference>
<dbReference type="PROSITE" id="PS00058">
    <property type="entry name" value="DNA_MISMATCH_REPAIR_1"/>
    <property type="match status" value="1"/>
</dbReference>
<organism evidence="7 8">
    <name type="scientific">Petrocella atlantisensis</name>
    <dbReference type="NCBI Taxonomy" id="2173034"/>
    <lineage>
        <taxon>Bacteria</taxon>
        <taxon>Bacillati</taxon>
        <taxon>Bacillota</taxon>
        <taxon>Clostridia</taxon>
        <taxon>Lachnospirales</taxon>
        <taxon>Vallitaleaceae</taxon>
        <taxon>Petrocella</taxon>
    </lineage>
</organism>